<evidence type="ECO:0000313" key="2">
    <source>
        <dbReference type="Proteomes" id="UP000235672"/>
    </source>
</evidence>
<evidence type="ECO:0000313" key="1">
    <source>
        <dbReference type="EMBL" id="PMD20066.1"/>
    </source>
</evidence>
<name>A0A2J6Q1H7_9HELO</name>
<proteinExistence type="predicted"/>
<dbReference type="AlphaFoldDB" id="A0A2J6Q1H7"/>
<reference evidence="1 2" key="1">
    <citation type="submission" date="2016-05" db="EMBL/GenBank/DDBJ databases">
        <title>A degradative enzymes factory behind the ericoid mycorrhizal symbiosis.</title>
        <authorList>
            <consortium name="DOE Joint Genome Institute"/>
            <person name="Martino E."/>
            <person name="Morin E."/>
            <person name="Grelet G."/>
            <person name="Kuo A."/>
            <person name="Kohler A."/>
            <person name="Daghino S."/>
            <person name="Barry K."/>
            <person name="Choi C."/>
            <person name="Cichocki N."/>
            <person name="Clum A."/>
            <person name="Copeland A."/>
            <person name="Hainaut M."/>
            <person name="Haridas S."/>
            <person name="Labutti K."/>
            <person name="Lindquist E."/>
            <person name="Lipzen A."/>
            <person name="Khouja H.-R."/>
            <person name="Murat C."/>
            <person name="Ohm R."/>
            <person name="Olson A."/>
            <person name="Spatafora J."/>
            <person name="Veneault-Fourrey C."/>
            <person name="Henrissat B."/>
            <person name="Grigoriev I."/>
            <person name="Martin F."/>
            <person name="Perotto S."/>
        </authorList>
    </citation>
    <scope>NUCLEOTIDE SEQUENCE [LARGE SCALE GENOMIC DNA]</scope>
    <source>
        <strain evidence="1 2">UAMH 7357</strain>
    </source>
</reference>
<dbReference type="EMBL" id="KZ613486">
    <property type="protein sequence ID" value="PMD20066.1"/>
    <property type="molecule type" value="Genomic_DNA"/>
</dbReference>
<sequence length="160" mass="18086">MPHAADFGLRLGWQGQANVHYPSYLTVQCRFSRLNTSHSSASIAATDPTMQGSNDVRRYIGLTFRTHNLYVAFSLPFAINYSVNPIPNSPSIPSLTYPLYQKPLLLTYSLRTVRVPETCYEHCAVLCLATKLVIRYKYGPTHLYFSCTRMVTVRSDGENN</sequence>
<accession>A0A2J6Q1H7</accession>
<dbReference type="Proteomes" id="UP000235672">
    <property type="component" value="Unassembled WGS sequence"/>
</dbReference>
<protein>
    <submittedName>
        <fullName evidence="1">Uncharacterized protein</fullName>
    </submittedName>
</protein>
<organism evidence="1 2">
    <name type="scientific">Hyaloscypha hepaticicola</name>
    <dbReference type="NCBI Taxonomy" id="2082293"/>
    <lineage>
        <taxon>Eukaryota</taxon>
        <taxon>Fungi</taxon>
        <taxon>Dikarya</taxon>
        <taxon>Ascomycota</taxon>
        <taxon>Pezizomycotina</taxon>
        <taxon>Leotiomycetes</taxon>
        <taxon>Helotiales</taxon>
        <taxon>Hyaloscyphaceae</taxon>
        <taxon>Hyaloscypha</taxon>
    </lineage>
</organism>
<gene>
    <name evidence="1" type="ORF">NA56DRAFT_183937</name>
</gene>
<keyword evidence="2" id="KW-1185">Reference proteome</keyword>